<dbReference type="CDD" id="cd17776">
    <property type="entry name" value="CBS_pair_arch"/>
    <property type="match status" value="1"/>
</dbReference>
<keyword evidence="5" id="KW-1185">Reference proteome</keyword>
<gene>
    <name evidence="4" type="ORF">SAMN04488063_2005</name>
</gene>
<name>A0A1I2RXX0_9EURY</name>
<dbReference type="EMBL" id="FOOQ01000002">
    <property type="protein sequence ID" value="SFG42596.1"/>
    <property type="molecule type" value="Genomic_DNA"/>
</dbReference>
<dbReference type="Gene3D" id="3.10.580.10">
    <property type="entry name" value="CBS-domain"/>
    <property type="match status" value="1"/>
</dbReference>
<dbReference type="OrthoDB" id="43333at2157"/>
<dbReference type="InterPro" id="IPR046342">
    <property type="entry name" value="CBS_dom_sf"/>
</dbReference>
<evidence type="ECO:0000256" key="2">
    <source>
        <dbReference type="PROSITE-ProRule" id="PRU00703"/>
    </source>
</evidence>
<evidence type="ECO:0000313" key="4">
    <source>
        <dbReference type="EMBL" id="SFG42596.1"/>
    </source>
</evidence>
<feature type="domain" description="CBS" evidence="3">
    <location>
        <begin position="7"/>
        <end position="63"/>
    </location>
</feature>
<dbReference type="SMART" id="SM00116">
    <property type="entry name" value="CBS"/>
    <property type="match status" value="2"/>
</dbReference>
<evidence type="ECO:0000313" key="5">
    <source>
        <dbReference type="Proteomes" id="UP000198876"/>
    </source>
</evidence>
<evidence type="ECO:0000259" key="3">
    <source>
        <dbReference type="PROSITE" id="PS51371"/>
    </source>
</evidence>
<sequence>MLVRDVMSKPVVTVAVDAALDAAAKRMLDADVGSVVVESDGVPVGILSESDVLTAGVNTGRPLSGVSVRAAMSAPLTRTRPTATVRSAAETMRRENAKKLLVVDGTDLVGVLTLTDVVWNLSDLRREERRKADARFEWRHDERFK</sequence>
<proteinExistence type="predicted"/>
<dbReference type="InterPro" id="IPR000644">
    <property type="entry name" value="CBS_dom"/>
</dbReference>
<organism evidence="4 5">
    <name type="scientific">Halopelagius inordinatus</name>
    <dbReference type="NCBI Taxonomy" id="553467"/>
    <lineage>
        <taxon>Archaea</taxon>
        <taxon>Methanobacteriati</taxon>
        <taxon>Methanobacteriota</taxon>
        <taxon>Stenosarchaea group</taxon>
        <taxon>Halobacteria</taxon>
        <taxon>Halobacteriales</taxon>
        <taxon>Haloferacaceae</taxon>
    </lineage>
</organism>
<dbReference type="AlphaFoldDB" id="A0A1I2RXX0"/>
<feature type="domain" description="CBS" evidence="3">
    <location>
        <begin position="72"/>
        <end position="128"/>
    </location>
</feature>
<dbReference type="InterPro" id="IPR051257">
    <property type="entry name" value="Diverse_CBS-Domain"/>
</dbReference>
<dbReference type="Proteomes" id="UP000198876">
    <property type="component" value="Unassembled WGS sequence"/>
</dbReference>
<dbReference type="Pfam" id="PF00571">
    <property type="entry name" value="CBS"/>
    <property type="match status" value="2"/>
</dbReference>
<dbReference type="SUPFAM" id="SSF54631">
    <property type="entry name" value="CBS-domain pair"/>
    <property type="match status" value="1"/>
</dbReference>
<protein>
    <submittedName>
        <fullName evidence="4">CBS domain-containing protein</fullName>
    </submittedName>
</protein>
<accession>A0A1I2RXX0</accession>
<dbReference type="PROSITE" id="PS51371">
    <property type="entry name" value="CBS"/>
    <property type="match status" value="2"/>
</dbReference>
<dbReference type="RefSeq" id="WP_092891748.1">
    <property type="nucleotide sequence ID" value="NZ_FOOQ01000002.1"/>
</dbReference>
<dbReference type="STRING" id="553467.SAMN04488063_2005"/>
<dbReference type="PANTHER" id="PTHR43080:SF2">
    <property type="entry name" value="CBS DOMAIN-CONTAINING PROTEIN"/>
    <property type="match status" value="1"/>
</dbReference>
<evidence type="ECO:0000256" key="1">
    <source>
        <dbReference type="ARBA" id="ARBA00023122"/>
    </source>
</evidence>
<keyword evidence="1 2" id="KW-0129">CBS domain</keyword>
<reference evidence="5" key="1">
    <citation type="submission" date="2016-10" db="EMBL/GenBank/DDBJ databases">
        <authorList>
            <person name="Varghese N."/>
            <person name="Submissions S."/>
        </authorList>
    </citation>
    <scope>NUCLEOTIDE SEQUENCE [LARGE SCALE GENOMIC DNA]</scope>
    <source>
        <strain evidence="5">CGMCC 1.7739</strain>
    </source>
</reference>
<dbReference type="PANTHER" id="PTHR43080">
    <property type="entry name" value="CBS DOMAIN-CONTAINING PROTEIN CBSX3, MITOCHONDRIAL"/>
    <property type="match status" value="1"/>
</dbReference>